<evidence type="ECO:0000313" key="2">
    <source>
        <dbReference type="EMBL" id="KAJ3580405.1"/>
    </source>
</evidence>
<dbReference type="GO" id="GO:0003729">
    <property type="term" value="F:mRNA binding"/>
    <property type="evidence" value="ECO:0007669"/>
    <property type="project" value="InterPro"/>
</dbReference>
<dbReference type="Pfam" id="PF10309">
    <property type="entry name" value="NCBP3"/>
    <property type="match status" value="1"/>
</dbReference>
<reference evidence="2" key="1">
    <citation type="submission" date="2022-07" db="EMBL/GenBank/DDBJ databases">
        <title>Genome Sequence of Xylaria arbuscula.</title>
        <authorList>
            <person name="Buettner E."/>
        </authorList>
    </citation>
    <scope>NUCLEOTIDE SEQUENCE</scope>
    <source>
        <strain evidence="2">VT107</strain>
    </source>
</reference>
<feature type="compositionally biased region" description="Basic and acidic residues" evidence="1">
    <location>
        <begin position="1005"/>
        <end position="1020"/>
    </location>
</feature>
<protein>
    <submittedName>
        <fullName evidence="2">Uncharacterized protein</fullName>
    </submittedName>
</protein>
<dbReference type="Proteomes" id="UP001148614">
    <property type="component" value="Unassembled WGS sequence"/>
</dbReference>
<feature type="compositionally biased region" description="Low complexity" evidence="1">
    <location>
        <begin position="990"/>
        <end position="999"/>
    </location>
</feature>
<gene>
    <name evidence="2" type="ORF">NPX13_g157</name>
</gene>
<dbReference type="VEuPathDB" id="FungiDB:F4678DRAFT_156844"/>
<dbReference type="InterPro" id="IPR019416">
    <property type="entry name" value="NCBP3"/>
</dbReference>
<feature type="region of interest" description="Disordered" evidence="1">
    <location>
        <begin position="775"/>
        <end position="813"/>
    </location>
</feature>
<dbReference type="AlphaFoldDB" id="A0A9W8TS39"/>
<feature type="region of interest" description="Disordered" evidence="1">
    <location>
        <begin position="986"/>
        <end position="1046"/>
    </location>
</feature>
<feature type="compositionally biased region" description="Basic and acidic residues" evidence="1">
    <location>
        <begin position="167"/>
        <end position="187"/>
    </location>
</feature>
<proteinExistence type="predicted"/>
<dbReference type="PANTHER" id="PTHR16291:SF0">
    <property type="entry name" value="NUCLEAR CAP-BINDING PROTEIN SUBUNIT 3"/>
    <property type="match status" value="1"/>
</dbReference>
<accession>A0A9W8TS39</accession>
<feature type="region of interest" description="Disordered" evidence="1">
    <location>
        <begin position="896"/>
        <end position="922"/>
    </location>
</feature>
<dbReference type="VEuPathDB" id="FungiDB:F4678DRAFT_463178"/>
<evidence type="ECO:0000256" key="1">
    <source>
        <dbReference type="SAM" id="MobiDB-lite"/>
    </source>
</evidence>
<feature type="compositionally biased region" description="Basic and acidic residues" evidence="1">
    <location>
        <begin position="246"/>
        <end position="276"/>
    </location>
</feature>
<keyword evidence="3" id="KW-1185">Reference proteome</keyword>
<feature type="region of interest" description="Disordered" evidence="1">
    <location>
        <begin position="602"/>
        <end position="650"/>
    </location>
</feature>
<dbReference type="PANTHER" id="PTHR16291">
    <property type="entry name" value="NUCLEAR CAP-BINDING PROTEIN SUBUNIT 3"/>
    <property type="match status" value="1"/>
</dbReference>
<organism evidence="2 3">
    <name type="scientific">Xylaria arbuscula</name>
    <dbReference type="NCBI Taxonomy" id="114810"/>
    <lineage>
        <taxon>Eukaryota</taxon>
        <taxon>Fungi</taxon>
        <taxon>Dikarya</taxon>
        <taxon>Ascomycota</taxon>
        <taxon>Pezizomycotina</taxon>
        <taxon>Sordariomycetes</taxon>
        <taxon>Xylariomycetidae</taxon>
        <taxon>Xylariales</taxon>
        <taxon>Xylariaceae</taxon>
        <taxon>Xylaria</taxon>
    </lineage>
</organism>
<dbReference type="GO" id="GO:0005634">
    <property type="term" value="C:nucleus"/>
    <property type="evidence" value="ECO:0007669"/>
    <property type="project" value="TreeGrafter"/>
</dbReference>
<sequence length="1105" mass="122265">MDSMDLDHDMDIDVDLVADEPIVPELDPGNRSPGEVDDDADVRCPSKVFIKGLDVMNPDDVKAYVAQHCSDDSVHLERIEWIDDNSANLLFASADTALQALQALSAADYHISDASQVPARQLLPAKSFSSKPEVTLQIRPALDSDRKQAGAASRSRFYLLNPEYDPEERRRRNETRRYRERNGDNFSRRRGRQARSDEDDEPFDVNLYDDSPAPTVTKGRPRRRRSLTPDYDTAGPRIDSYRPSNRGRELFPESLSSRRDRSASPIRDRDGDREMDSLADGGPATARERNRHRAQTIKSDISRQNRVRELFPSEPTSESGRLGDKVEDAATLLSKGITLPLMDGSSDMPAPAPRKLEDRVSVPGKGKLADRITTLDTTGSAAFSIRGAAKQMSSNTGFAIKGSAGKSVKELFPDKFGQNAGKELFGDVSGARPRQRQRAGDFLCFLGPNFDCLMDYMPDLFHHPTAWGGTVQRGAETASLPFSLAMYTVLVIDALSTKPPSVTSYHMGFLWTAEGHPDKVDTQGRTFSGAVDVTMIVAPSGQLNSMHRTVSRPREKYITTGSPPYNRILWPTHSIVTVNHIVPISTLYTYKMTEPLNWLKLGSSRTGTPTEASPPEGKGAQDSQSHDPWSRIPASTSPEDASTDDGGDDHHLFVREQDRVWYNPSLDQMVDALLVLLMQNDPLKPIPVQYNSYVSHLIEGYANAQKKIRSIEAEHQVTKQTQEKDRQEFRQMARDWAERECQYRAEMKRLEVLLSQCSEKGLEAVTLARADSLVNRSGSKGAGPSSRPTISRKNAPLAGAGRGESQPSDDYRDVLPMGHERILTPRILDNDNDFHISQRFRQQDAAAKSVATHGNGTKDRRRQVYQPGLEFDNRYDDGHRDPLVGIQDVPVMTSVRQGKQPPADIGGQHDEPGRSQCQRDHLTPPAELAPSLLDYTGNSGLDFETVETTVASRHKRSESAFSFEAGDDFGPLPNDKAKVRLSLATERYESSSSSDSDGSFTVLNDTKEHAPPKNGKEPDTHSFPSNQFSGVIVTPKSPVRRSTDTIHSGRYATVGVQPGTRSLDPLLVTATADQEITQRRNTDTDAQLAARAALANVLGTTKKNK</sequence>
<feature type="compositionally biased region" description="Polar residues" evidence="1">
    <location>
        <begin position="630"/>
        <end position="640"/>
    </location>
</feature>
<feature type="region of interest" description="Disordered" evidence="1">
    <location>
        <begin position="139"/>
        <end position="158"/>
    </location>
</feature>
<comment type="caution">
    <text evidence="2">The sequence shown here is derived from an EMBL/GenBank/DDBJ whole genome shotgun (WGS) entry which is preliminary data.</text>
</comment>
<name>A0A9W8TS39_9PEZI</name>
<dbReference type="GO" id="GO:0000340">
    <property type="term" value="F:RNA 7-methylguanosine cap binding"/>
    <property type="evidence" value="ECO:0007669"/>
    <property type="project" value="InterPro"/>
</dbReference>
<dbReference type="EMBL" id="JANPWZ010000008">
    <property type="protein sequence ID" value="KAJ3580405.1"/>
    <property type="molecule type" value="Genomic_DNA"/>
</dbReference>
<feature type="compositionally biased region" description="Basic and acidic residues" evidence="1">
    <location>
        <begin position="907"/>
        <end position="922"/>
    </location>
</feature>
<feature type="region of interest" description="Disordered" evidence="1">
    <location>
        <begin position="166"/>
        <end position="293"/>
    </location>
</feature>
<evidence type="ECO:0000313" key="3">
    <source>
        <dbReference type="Proteomes" id="UP001148614"/>
    </source>
</evidence>